<dbReference type="GO" id="GO:0003735">
    <property type="term" value="F:structural constituent of ribosome"/>
    <property type="evidence" value="ECO:0007669"/>
    <property type="project" value="InterPro"/>
</dbReference>
<dbReference type="GO" id="GO:0022627">
    <property type="term" value="C:cytosolic small ribosomal subunit"/>
    <property type="evidence" value="ECO:0007669"/>
    <property type="project" value="TreeGrafter"/>
</dbReference>
<name>A0AAU7QTL1_9FLAO</name>
<dbReference type="InterPro" id="IPR036870">
    <property type="entry name" value="Ribosomal_bS18_sf"/>
</dbReference>
<keyword evidence="2 4" id="KW-0689">Ribosomal protein</keyword>
<dbReference type="SUPFAM" id="SSF46911">
    <property type="entry name" value="Ribosomal protein S18"/>
    <property type="match status" value="1"/>
</dbReference>
<keyword evidence="3 4" id="KW-0687">Ribonucleoprotein</keyword>
<evidence type="ECO:0000256" key="1">
    <source>
        <dbReference type="ARBA" id="ARBA00005589"/>
    </source>
</evidence>
<evidence type="ECO:0000313" key="6">
    <source>
        <dbReference type="EMBL" id="XBT18920.1"/>
    </source>
</evidence>
<dbReference type="InterPro" id="IPR001648">
    <property type="entry name" value="Ribosomal_bS18"/>
</dbReference>
<comment type="function">
    <text evidence="4">Binds as a heterodimer with protein bS6 to the central domain of the 16S rRNA, where it helps stabilize the platform of the 30S subunit.</text>
</comment>
<evidence type="ECO:0000256" key="3">
    <source>
        <dbReference type="ARBA" id="ARBA00023274"/>
    </source>
</evidence>
<dbReference type="Gene3D" id="4.10.640.10">
    <property type="entry name" value="Ribosomal protein S18"/>
    <property type="match status" value="1"/>
</dbReference>
<dbReference type="EMBL" id="CP157897">
    <property type="protein sequence ID" value="XBT18920.1"/>
    <property type="molecule type" value="Genomic_DNA"/>
</dbReference>
<dbReference type="PANTHER" id="PTHR13479:SF40">
    <property type="entry name" value="SMALL RIBOSOMAL SUBUNIT PROTEIN BS18M"/>
    <property type="match status" value="1"/>
</dbReference>
<dbReference type="HAMAP" id="MF_00270">
    <property type="entry name" value="Ribosomal_bS18"/>
    <property type="match status" value="1"/>
</dbReference>
<organism evidence="6">
    <name type="scientific">Candidatus Shikimatogenerans sp. AspAUS03</name>
    <dbReference type="NCBI Taxonomy" id="3158563"/>
    <lineage>
        <taxon>Bacteria</taxon>
        <taxon>Pseudomonadati</taxon>
        <taxon>Bacteroidota</taxon>
        <taxon>Flavobacteriia</taxon>
        <taxon>Flavobacteriales</taxon>
        <taxon>Candidatus Shikimatogenerans</taxon>
    </lineage>
</organism>
<protein>
    <recommendedName>
        <fullName evidence="4">Small ribosomal subunit protein bS18</fullName>
    </recommendedName>
</protein>
<comment type="subunit">
    <text evidence="4">Part of the 30S ribosomal subunit. Forms a tight heterodimer with protein bS6.</text>
</comment>
<dbReference type="NCBIfam" id="TIGR00165">
    <property type="entry name" value="S18"/>
    <property type="match status" value="1"/>
</dbReference>
<sequence length="87" mass="10675">MFKKRKIYKNTIFFKSFKKYCFFKKNKIKYIDYKNPDFLKGFLNEFGKILPRKNTGTSLKYQRLLKQSIKRCRFLALLPYVTDNLKK</sequence>
<dbReference type="GO" id="GO:0006412">
    <property type="term" value="P:translation"/>
    <property type="evidence" value="ECO:0007669"/>
    <property type="project" value="UniProtKB-UniRule"/>
</dbReference>
<accession>A0AAU7QTL1</accession>
<evidence type="ECO:0000256" key="4">
    <source>
        <dbReference type="HAMAP-Rule" id="MF_00270"/>
    </source>
</evidence>
<keyword evidence="4" id="KW-0699">rRNA-binding</keyword>
<evidence type="ECO:0000256" key="2">
    <source>
        <dbReference type="ARBA" id="ARBA00022980"/>
    </source>
</evidence>
<dbReference type="AlphaFoldDB" id="A0AAU7QTL1"/>
<evidence type="ECO:0000256" key="5">
    <source>
        <dbReference type="RuleBase" id="RU003910"/>
    </source>
</evidence>
<dbReference type="PANTHER" id="PTHR13479">
    <property type="entry name" value="30S RIBOSOMAL PROTEIN S18"/>
    <property type="match status" value="1"/>
</dbReference>
<proteinExistence type="inferred from homology"/>
<reference evidence="6" key="1">
    <citation type="submission" date="2024-06" db="EMBL/GenBank/DDBJ databases">
        <title>Diversity, functionality, and evolutionary history of bacterial symbionts in false click beetles (Coleoptera, Throscidae).</title>
        <authorList>
            <person name="Wierz J.C."/>
            <person name="Malm H."/>
            <person name="Kaltenpoth M."/>
            <person name="Engl T."/>
        </authorList>
    </citation>
    <scope>NUCLEOTIDE SEQUENCE</scope>
    <source>
        <strain evidence="6">AspAUS03</strain>
    </source>
</reference>
<comment type="similarity">
    <text evidence="1 4 5">Belongs to the bacterial ribosomal protein bS18 family.</text>
</comment>
<dbReference type="GO" id="GO:0070181">
    <property type="term" value="F:small ribosomal subunit rRNA binding"/>
    <property type="evidence" value="ECO:0007669"/>
    <property type="project" value="TreeGrafter"/>
</dbReference>
<dbReference type="Pfam" id="PF01084">
    <property type="entry name" value="Ribosomal_S18"/>
    <property type="match status" value="1"/>
</dbReference>
<keyword evidence="4" id="KW-0694">RNA-binding</keyword>
<gene>
    <name evidence="4 6" type="primary">rpsR</name>
    <name evidence="6" type="ORF">ABPD24_00425</name>
</gene>
<dbReference type="PRINTS" id="PR00974">
    <property type="entry name" value="RIBOSOMALS18"/>
</dbReference>